<dbReference type="GO" id="GO:0005829">
    <property type="term" value="C:cytosol"/>
    <property type="evidence" value="ECO:0007669"/>
    <property type="project" value="TreeGrafter"/>
</dbReference>
<dbReference type="InterPro" id="IPR050503">
    <property type="entry name" value="cAMP-dep_PK_reg_su-like"/>
</dbReference>
<dbReference type="AlphaFoldDB" id="A0A317XKQ6"/>
<sequence>MPHTLTYTTILNDLNRDVAKARPVDPLQFCANWFNARLEEQRRQLMGVRSGPSDNPFAASGASVGPSDTDVGPIVPGMASPTQRASIFTSDPFSQAGSNFGSAGTTANDSLFGQNASPFGASSGASAASAAAAATAAAGSSSSTAPVPMDASESPEAVSSTAAHLIPPTFNLGRRTSVSAESMAPSATGTNQDGSPLPKTVIPKSEEQMQRIRGSIGNNLLFRNLEQDQYRDVLLAMKEVQVDANVAVIEQGAQGDYFYVVESGTLDVYIRSTPRAASATLEDLEKPSGSLSALGDKKVSYGPGSSFGELALLYAQPRAATVLSTSSCTLWALDRITFRSILMETNSRRRALYEKFLMDVPLFERLSSAERAKISDSLELREYSAGEPVIVQGERGSEFFIIVEGNAEVRKAKQGDPEEVVGKLSRGDYFGELALLNNAPRAATVAAVPNQDAQSSSAKLRVVTMSERAFTRLLGPLAGILERHAKETYGDYDSSAAVVDLFPTTSLAGGDDAPGFPHPMDSTAKPGEGAWSAPNPFAAGAAPALGTSGLGGNRNPAM</sequence>
<dbReference type="PROSITE" id="PS50042">
    <property type="entry name" value="CNMP_BINDING_3"/>
    <property type="match status" value="2"/>
</dbReference>
<keyword evidence="4" id="KW-0116">cAMP-binding</keyword>
<keyword evidence="7" id="KW-0114">cAMP</keyword>
<dbReference type="PANTHER" id="PTHR11635">
    <property type="entry name" value="CAMP-DEPENDENT PROTEIN KINASE REGULATORY CHAIN"/>
    <property type="match status" value="1"/>
</dbReference>
<dbReference type="PROSITE" id="PS00889">
    <property type="entry name" value="CNMP_BINDING_2"/>
    <property type="match status" value="2"/>
</dbReference>
<feature type="region of interest" description="Disordered" evidence="8">
    <location>
        <begin position="509"/>
        <end position="558"/>
    </location>
</feature>
<keyword evidence="6" id="KW-0547">Nucleotide-binding</keyword>
<keyword evidence="5" id="KW-0677">Repeat</keyword>
<feature type="compositionally biased region" description="Polar residues" evidence="8">
    <location>
        <begin position="178"/>
        <end position="194"/>
    </location>
</feature>
<dbReference type="GO" id="GO:0004862">
    <property type="term" value="F:cAMP-dependent protein kinase inhibitor activity"/>
    <property type="evidence" value="ECO:0007669"/>
    <property type="project" value="TreeGrafter"/>
</dbReference>
<evidence type="ECO:0000256" key="6">
    <source>
        <dbReference type="ARBA" id="ARBA00022741"/>
    </source>
</evidence>
<name>A0A317XKQ6_9BASI</name>
<dbReference type="PROSITE" id="PS00888">
    <property type="entry name" value="CNMP_BINDING_1"/>
    <property type="match status" value="2"/>
</dbReference>
<dbReference type="CDD" id="cd12098">
    <property type="entry name" value="DD_R_ScPKA-like"/>
    <property type="match status" value="1"/>
</dbReference>
<proteinExistence type="inferred from homology"/>
<dbReference type="GO" id="GO:0033554">
    <property type="term" value="P:cellular response to stress"/>
    <property type="evidence" value="ECO:0007669"/>
    <property type="project" value="UniProtKB-ARBA"/>
</dbReference>
<dbReference type="Gene3D" id="2.60.120.10">
    <property type="entry name" value="Jelly Rolls"/>
    <property type="match status" value="2"/>
</dbReference>
<feature type="region of interest" description="Disordered" evidence="8">
    <location>
        <begin position="47"/>
        <end position="66"/>
    </location>
</feature>
<evidence type="ECO:0000256" key="3">
    <source>
        <dbReference type="ARBA" id="ARBA00022553"/>
    </source>
</evidence>
<dbReference type="CDD" id="cd00038">
    <property type="entry name" value="CAP_ED"/>
    <property type="match status" value="2"/>
</dbReference>
<dbReference type="STRING" id="1882483.A0A317XKQ6"/>
<dbReference type="PRINTS" id="PR00103">
    <property type="entry name" value="CAMPKINASE"/>
</dbReference>
<comment type="similarity">
    <text evidence="1">Belongs to the cAMP-dependent kinase regulatory chain family.</text>
</comment>
<feature type="compositionally biased region" description="Low complexity" evidence="8">
    <location>
        <begin position="530"/>
        <end position="547"/>
    </location>
</feature>
<evidence type="ECO:0000313" key="10">
    <source>
        <dbReference type="EMBL" id="PWY98409.1"/>
    </source>
</evidence>
<dbReference type="OrthoDB" id="417078at2759"/>
<dbReference type="InterPro" id="IPR018490">
    <property type="entry name" value="cNMP-bd_dom_sf"/>
</dbReference>
<evidence type="ECO:0000256" key="7">
    <source>
        <dbReference type="ARBA" id="ARBA00023149"/>
    </source>
</evidence>
<feature type="region of interest" description="Disordered" evidence="8">
    <location>
        <begin position="178"/>
        <end position="198"/>
    </location>
</feature>
<feature type="region of interest" description="Disordered" evidence="8">
    <location>
        <begin position="140"/>
        <end position="166"/>
    </location>
</feature>
<evidence type="ECO:0000256" key="4">
    <source>
        <dbReference type="ARBA" id="ARBA00022566"/>
    </source>
</evidence>
<dbReference type="Pfam" id="PF02197">
    <property type="entry name" value="RIIa"/>
    <property type="match status" value="1"/>
</dbReference>
<dbReference type="SMART" id="SM00394">
    <property type="entry name" value="RIIa"/>
    <property type="match status" value="1"/>
</dbReference>
<evidence type="ECO:0000259" key="9">
    <source>
        <dbReference type="PROSITE" id="PS50042"/>
    </source>
</evidence>
<dbReference type="FunFam" id="2.60.120.10:FF:000039">
    <property type="entry name" value="cAMP-dependent protein kinase regulatory subunit"/>
    <property type="match status" value="1"/>
</dbReference>
<dbReference type="PANTHER" id="PTHR11635:SF152">
    <property type="entry name" value="CAMP-DEPENDENT PROTEIN KINASE TYPE I REGULATORY SUBUNIT-RELATED"/>
    <property type="match status" value="1"/>
</dbReference>
<evidence type="ECO:0000256" key="1">
    <source>
        <dbReference type="ARBA" id="ARBA00005753"/>
    </source>
</evidence>
<gene>
    <name evidence="10" type="ORF">BCV70DRAFT_31317</name>
</gene>
<dbReference type="SMART" id="SM00100">
    <property type="entry name" value="cNMP"/>
    <property type="match status" value="2"/>
</dbReference>
<dbReference type="FunFam" id="2.60.120.10:FF:000230">
    <property type="entry name" value="cAMP-dependent protein kinase regulatory subunit"/>
    <property type="match status" value="1"/>
</dbReference>
<dbReference type="GO" id="GO:0005952">
    <property type="term" value="C:cAMP-dependent protein kinase complex"/>
    <property type="evidence" value="ECO:0007669"/>
    <property type="project" value="InterPro"/>
</dbReference>
<dbReference type="GO" id="GO:0030552">
    <property type="term" value="F:cAMP binding"/>
    <property type="evidence" value="ECO:0007669"/>
    <property type="project" value="UniProtKB-KW"/>
</dbReference>
<dbReference type="GO" id="GO:0005634">
    <property type="term" value="C:nucleus"/>
    <property type="evidence" value="ECO:0007669"/>
    <property type="project" value="TreeGrafter"/>
</dbReference>
<keyword evidence="3" id="KW-0597">Phosphoprotein</keyword>
<dbReference type="EMBL" id="KZ819198">
    <property type="protein sequence ID" value="PWY98409.1"/>
    <property type="molecule type" value="Genomic_DNA"/>
</dbReference>
<feature type="domain" description="Cyclic nucleotide-binding" evidence="9">
    <location>
        <begin position="362"/>
        <end position="491"/>
    </location>
</feature>
<feature type="domain" description="Cyclic nucleotide-binding" evidence="9">
    <location>
        <begin position="221"/>
        <end position="359"/>
    </location>
</feature>
<evidence type="ECO:0000256" key="5">
    <source>
        <dbReference type="ARBA" id="ARBA00022737"/>
    </source>
</evidence>
<dbReference type="InterPro" id="IPR000595">
    <property type="entry name" value="cNMP-bd_dom"/>
</dbReference>
<evidence type="ECO:0000256" key="2">
    <source>
        <dbReference type="ARBA" id="ARBA00020355"/>
    </source>
</evidence>
<dbReference type="InParanoid" id="A0A317XKQ6"/>
<dbReference type="InterPro" id="IPR014710">
    <property type="entry name" value="RmlC-like_jellyroll"/>
</dbReference>
<dbReference type="InterPro" id="IPR018488">
    <property type="entry name" value="cNMP-bd_CS"/>
</dbReference>
<dbReference type="SUPFAM" id="SSF51206">
    <property type="entry name" value="cAMP-binding domain-like"/>
    <property type="match status" value="2"/>
</dbReference>
<protein>
    <recommendedName>
        <fullName evidence="2">cAMP-dependent protein kinase regulatory subunit</fullName>
    </recommendedName>
</protein>
<dbReference type="GO" id="GO:0034236">
    <property type="term" value="F:protein kinase A catalytic subunit binding"/>
    <property type="evidence" value="ECO:0007669"/>
    <property type="project" value="TreeGrafter"/>
</dbReference>
<organism evidence="10 11">
    <name type="scientific">Testicularia cyperi</name>
    <dbReference type="NCBI Taxonomy" id="1882483"/>
    <lineage>
        <taxon>Eukaryota</taxon>
        <taxon>Fungi</taxon>
        <taxon>Dikarya</taxon>
        <taxon>Basidiomycota</taxon>
        <taxon>Ustilaginomycotina</taxon>
        <taxon>Ustilaginomycetes</taxon>
        <taxon>Ustilaginales</taxon>
        <taxon>Anthracoideaceae</taxon>
        <taxon>Testicularia</taxon>
    </lineage>
</organism>
<evidence type="ECO:0000313" key="11">
    <source>
        <dbReference type="Proteomes" id="UP000246740"/>
    </source>
</evidence>
<evidence type="ECO:0000256" key="8">
    <source>
        <dbReference type="SAM" id="MobiDB-lite"/>
    </source>
</evidence>
<keyword evidence="11" id="KW-1185">Reference proteome</keyword>
<dbReference type="Pfam" id="PF00027">
    <property type="entry name" value="cNMP_binding"/>
    <property type="match status" value="2"/>
</dbReference>
<accession>A0A317XKQ6</accession>
<dbReference type="Proteomes" id="UP000246740">
    <property type="component" value="Unassembled WGS sequence"/>
</dbReference>
<reference evidence="10 11" key="1">
    <citation type="journal article" date="2018" name="Mol. Biol. Evol.">
        <title>Broad Genomic Sampling Reveals a Smut Pathogenic Ancestry of the Fungal Clade Ustilaginomycotina.</title>
        <authorList>
            <person name="Kijpornyongpan T."/>
            <person name="Mondo S.J."/>
            <person name="Barry K."/>
            <person name="Sandor L."/>
            <person name="Lee J."/>
            <person name="Lipzen A."/>
            <person name="Pangilinan J."/>
            <person name="LaButti K."/>
            <person name="Hainaut M."/>
            <person name="Henrissat B."/>
            <person name="Grigoriev I.V."/>
            <person name="Spatafora J.W."/>
            <person name="Aime M.C."/>
        </authorList>
    </citation>
    <scope>NUCLEOTIDE SEQUENCE [LARGE SCALE GENOMIC DNA]</scope>
    <source>
        <strain evidence="10 11">MCA 3645</strain>
    </source>
</reference>
<dbReference type="InterPro" id="IPR003117">
    <property type="entry name" value="cAMP_dep_PK_reg_su_I/II_a/b"/>
</dbReference>
<dbReference type="FunCoup" id="A0A317XKQ6">
    <property type="interactions" value="253"/>
</dbReference>